<dbReference type="FunFam" id="3.30.200.20:FF:000385">
    <property type="entry name" value="Non-specific serine/threonine protein kinase"/>
    <property type="match status" value="1"/>
</dbReference>
<evidence type="ECO:0000256" key="11">
    <source>
        <dbReference type="ARBA" id="ARBA00048679"/>
    </source>
</evidence>
<accession>A0A9W8GPV1</accession>
<feature type="compositionally biased region" description="Low complexity" evidence="13">
    <location>
        <begin position="63"/>
        <end position="87"/>
    </location>
</feature>
<evidence type="ECO:0000256" key="2">
    <source>
        <dbReference type="ARBA" id="ARBA00008874"/>
    </source>
</evidence>
<feature type="compositionally biased region" description="Polar residues" evidence="13">
    <location>
        <begin position="355"/>
        <end position="373"/>
    </location>
</feature>
<evidence type="ECO:0000256" key="9">
    <source>
        <dbReference type="ARBA" id="ARBA00022840"/>
    </source>
</evidence>
<comment type="catalytic activity">
    <reaction evidence="10">
        <text>L-threonyl-[protein] + ATP = O-phospho-L-threonyl-[protein] + ADP + H(+)</text>
        <dbReference type="Rhea" id="RHEA:46608"/>
        <dbReference type="Rhea" id="RHEA-COMP:11060"/>
        <dbReference type="Rhea" id="RHEA-COMP:11605"/>
        <dbReference type="ChEBI" id="CHEBI:15378"/>
        <dbReference type="ChEBI" id="CHEBI:30013"/>
        <dbReference type="ChEBI" id="CHEBI:30616"/>
        <dbReference type="ChEBI" id="CHEBI:61977"/>
        <dbReference type="ChEBI" id="CHEBI:456216"/>
        <dbReference type="EC" id="2.7.11.1"/>
    </reaction>
</comment>
<dbReference type="SUPFAM" id="SSF56112">
    <property type="entry name" value="Protein kinase-like (PK-like)"/>
    <property type="match status" value="1"/>
</dbReference>
<proteinExistence type="inferred from homology"/>
<dbReference type="EC" id="2.7.11.1" evidence="3"/>
<evidence type="ECO:0000313" key="17">
    <source>
        <dbReference type="Proteomes" id="UP001151516"/>
    </source>
</evidence>
<feature type="domain" description="CRIB" evidence="15">
    <location>
        <begin position="207"/>
        <end position="220"/>
    </location>
</feature>
<dbReference type="SMART" id="SM00285">
    <property type="entry name" value="PBD"/>
    <property type="match status" value="1"/>
</dbReference>
<gene>
    <name evidence="16" type="ORF">IWW39_001666</name>
</gene>
<dbReference type="InterPro" id="IPR036936">
    <property type="entry name" value="CRIB_dom_sf"/>
</dbReference>
<dbReference type="InterPro" id="IPR033923">
    <property type="entry name" value="PAK_BD"/>
</dbReference>
<feature type="domain" description="Protein kinase" evidence="14">
    <location>
        <begin position="659"/>
        <end position="910"/>
    </location>
</feature>
<dbReference type="InterPro" id="IPR008271">
    <property type="entry name" value="Ser/Thr_kinase_AS"/>
</dbReference>
<evidence type="ECO:0000256" key="10">
    <source>
        <dbReference type="ARBA" id="ARBA00047899"/>
    </source>
</evidence>
<feature type="compositionally biased region" description="Polar residues" evidence="13">
    <location>
        <begin position="419"/>
        <end position="429"/>
    </location>
</feature>
<feature type="region of interest" description="Disordered" evidence="13">
    <location>
        <begin position="49"/>
        <end position="161"/>
    </location>
</feature>
<dbReference type="CDD" id="cd06614">
    <property type="entry name" value="STKc_PAK"/>
    <property type="match status" value="1"/>
</dbReference>
<dbReference type="OrthoDB" id="248923at2759"/>
<evidence type="ECO:0000256" key="3">
    <source>
        <dbReference type="ARBA" id="ARBA00012513"/>
    </source>
</evidence>
<dbReference type="PROSITE" id="PS00108">
    <property type="entry name" value="PROTEIN_KINASE_ST"/>
    <property type="match status" value="1"/>
</dbReference>
<evidence type="ECO:0000256" key="7">
    <source>
        <dbReference type="ARBA" id="ARBA00022741"/>
    </source>
</evidence>
<dbReference type="InterPro" id="IPR000719">
    <property type="entry name" value="Prot_kinase_dom"/>
</dbReference>
<dbReference type="GO" id="GO:0004674">
    <property type="term" value="F:protein serine/threonine kinase activity"/>
    <property type="evidence" value="ECO:0007669"/>
    <property type="project" value="UniProtKB-KW"/>
</dbReference>
<keyword evidence="6" id="KW-0808">Transferase</keyword>
<dbReference type="PANTHER" id="PTHR45832:SF22">
    <property type="entry name" value="SERINE_THREONINE-PROTEIN KINASE SAMKA-RELATED"/>
    <property type="match status" value="1"/>
</dbReference>
<dbReference type="EMBL" id="JANBTX010000030">
    <property type="protein sequence ID" value="KAJ2689204.1"/>
    <property type="molecule type" value="Genomic_DNA"/>
</dbReference>
<dbReference type="Pfam" id="PF00786">
    <property type="entry name" value="PBD"/>
    <property type="match status" value="1"/>
</dbReference>
<dbReference type="Proteomes" id="UP001151516">
    <property type="component" value="Unassembled WGS sequence"/>
</dbReference>
<evidence type="ECO:0000256" key="13">
    <source>
        <dbReference type="SAM" id="MobiDB-lite"/>
    </source>
</evidence>
<keyword evidence="5" id="KW-0723">Serine/threonine-protein kinase</keyword>
<dbReference type="PANTHER" id="PTHR45832">
    <property type="entry name" value="SERINE/THREONINE-PROTEIN KINASE SAMKA-RELATED-RELATED"/>
    <property type="match status" value="1"/>
</dbReference>
<evidence type="ECO:0000256" key="1">
    <source>
        <dbReference type="ARBA" id="ARBA00004496"/>
    </source>
</evidence>
<keyword evidence="4" id="KW-0963">Cytoplasm</keyword>
<keyword evidence="17" id="KW-1185">Reference proteome</keyword>
<feature type="region of interest" description="Disordered" evidence="13">
    <location>
        <begin position="282"/>
        <end position="640"/>
    </location>
</feature>
<evidence type="ECO:0000256" key="4">
    <source>
        <dbReference type="ARBA" id="ARBA00022490"/>
    </source>
</evidence>
<dbReference type="GO" id="GO:0005737">
    <property type="term" value="C:cytoplasm"/>
    <property type="evidence" value="ECO:0007669"/>
    <property type="project" value="UniProtKB-SubCell"/>
</dbReference>
<feature type="compositionally biased region" description="Polar residues" evidence="13">
    <location>
        <begin position="389"/>
        <end position="407"/>
    </location>
</feature>
<dbReference type="AlphaFoldDB" id="A0A9W8GPV1"/>
<feature type="compositionally biased region" description="Low complexity" evidence="13">
    <location>
        <begin position="534"/>
        <end position="546"/>
    </location>
</feature>
<feature type="compositionally biased region" description="Low complexity" evidence="13">
    <location>
        <begin position="480"/>
        <end position="493"/>
    </location>
</feature>
<evidence type="ECO:0000259" key="15">
    <source>
        <dbReference type="PROSITE" id="PS50108"/>
    </source>
</evidence>
<dbReference type="PROSITE" id="PS50108">
    <property type="entry name" value="CRIB"/>
    <property type="match status" value="1"/>
</dbReference>
<name>A0A9W8GPV1_9FUNG</name>
<dbReference type="Gene3D" id="3.90.810.10">
    <property type="entry name" value="CRIB domain"/>
    <property type="match status" value="1"/>
</dbReference>
<feature type="compositionally biased region" description="Low complexity" evidence="13">
    <location>
        <begin position="563"/>
        <end position="575"/>
    </location>
</feature>
<dbReference type="InterPro" id="IPR011009">
    <property type="entry name" value="Kinase-like_dom_sf"/>
</dbReference>
<evidence type="ECO:0000256" key="12">
    <source>
        <dbReference type="PROSITE-ProRule" id="PRU10141"/>
    </source>
</evidence>
<dbReference type="InterPro" id="IPR051931">
    <property type="entry name" value="PAK3-like"/>
</dbReference>
<feature type="compositionally biased region" description="Polar residues" evidence="13">
    <location>
        <begin position="132"/>
        <end position="148"/>
    </location>
</feature>
<evidence type="ECO:0000313" key="16">
    <source>
        <dbReference type="EMBL" id="KAJ2689204.1"/>
    </source>
</evidence>
<organism evidence="16 17">
    <name type="scientific">Coemansia spiralis</name>
    <dbReference type="NCBI Taxonomy" id="417178"/>
    <lineage>
        <taxon>Eukaryota</taxon>
        <taxon>Fungi</taxon>
        <taxon>Fungi incertae sedis</taxon>
        <taxon>Zoopagomycota</taxon>
        <taxon>Kickxellomycotina</taxon>
        <taxon>Kickxellomycetes</taxon>
        <taxon>Kickxellales</taxon>
        <taxon>Kickxellaceae</taxon>
        <taxon>Coemansia</taxon>
    </lineage>
</organism>
<dbReference type="SMART" id="SM00220">
    <property type="entry name" value="S_TKc"/>
    <property type="match status" value="1"/>
</dbReference>
<keyword evidence="8" id="KW-0418">Kinase</keyword>
<evidence type="ECO:0000256" key="8">
    <source>
        <dbReference type="ARBA" id="ARBA00022777"/>
    </source>
</evidence>
<dbReference type="Pfam" id="PF00069">
    <property type="entry name" value="Pkinase"/>
    <property type="match status" value="1"/>
</dbReference>
<dbReference type="PROSITE" id="PS50011">
    <property type="entry name" value="PROTEIN_KINASE_DOM"/>
    <property type="match status" value="1"/>
</dbReference>
<feature type="binding site" evidence="12">
    <location>
        <position position="688"/>
    </location>
    <ligand>
        <name>ATP</name>
        <dbReference type="ChEBI" id="CHEBI:30616"/>
    </ligand>
</feature>
<comment type="similarity">
    <text evidence="2">Belongs to the protein kinase superfamily. STE Ser/Thr protein kinase family. STE20 subfamily.</text>
</comment>
<dbReference type="GO" id="GO:0030447">
    <property type="term" value="P:filamentous growth"/>
    <property type="evidence" value="ECO:0007669"/>
    <property type="project" value="UniProtKB-ARBA"/>
</dbReference>
<dbReference type="FunFam" id="1.10.510.10:FF:000011">
    <property type="entry name" value="Non-specific serine/threonine protein kinase"/>
    <property type="match status" value="1"/>
</dbReference>
<dbReference type="InterPro" id="IPR017441">
    <property type="entry name" value="Protein_kinase_ATP_BS"/>
</dbReference>
<feature type="region of interest" description="Disordered" evidence="13">
    <location>
        <begin position="1"/>
        <end position="29"/>
    </location>
</feature>
<dbReference type="CDD" id="cd01093">
    <property type="entry name" value="CRIB_PAK_like"/>
    <property type="match status" value="1"/>
</dbReference>
<comment type="caution">
    <text evidence="16">The sequence shown here is derived from an EMBL/GenBank/DDBJ whole genome shotgun (WGS) entry which is preliminary data.</text>
</comment>
<keyword evidence="7 12" id="KW-0547">Nucleotide-binding</keyword>
<keyword evidence="9 12" id="KW-0067">ATP-binding</keyword>
<evidence type="ECO:0000259" key="14">
    <source>
        <dbReference type="PROSITE" id="PS50011"/>
    </source>
</evidence>
<feature type="compositionally biased region" description="Low complexity" evidence="13">
    <location>
        <begin position="436"/>
        <end position="468"/>
    </location>
</feature>
<reference evidence="16" key="1">
    <citation type="submission" date="2022-07" db="EMBL/GenBank/DDBJ databases">
        <title>Phylogenomic reconstructions and comparative analyses of Kickxellomycotina fungi.</title>
        <authorList>
            <person name="Reynolds N.K."/>
            <person name="Stajich J.E."/>
            <person name="Barry K."/>
            <person name="Grigoriev I.V."/>
            <person name="Crous P."/>
            <person name="Smith M.E."/>
        </authorList>
    </citation>
    <scope>NUCLEOTIDE SEQUENCE</scope>
    <source>
        <strain evidence="16">CBS 109367</strain>
    </source>
</reference>
<evidence type="ECO:0000256" key="5">
    <source>
        <dbReference type="ARBA" id="ARBA00022527"/>
    </source>
</evidence>
<sequence length="935" mass="102523">MNDGHIYGHGHGHGHGHQLPTSGSHHRLSDYQDDIYDEHDDDLDYAEALPAPGRQETPDAFIPRRSAPAPPRSKNSTTASQVSAVSAGPSTATAYSNGSGGSSGPPKDPRNMVPARMAPPPPKKSGNGPNNAATTLQRSKTTGGSNLPTRKYSDGRPLNSTYLGQLEPIQADSNQGNKSFKGAVNKLFSSMFGKDSDSLSGESRSEISAPYNPIHLTHVGFNNETGEFTGLPREWSIMLREAGISKQDQEANPQAVVEVMRFYQENTKHQDDMVWQKMAILEQQQQQQQQGSPASDAGRQQQQGMMYGHAEPRRGSPPPQLPQIGEHVVHKKPSNINTTSYARREEQNSSSSSSQVDQYSPQYQGSHSRGQSNAATAAAAHAPYRSHQHTNSDGSRQQPANAANQVQRAFDEDAEQTRYRQPQRSTTTKGHYGAQPKSHGAPSAPGPAAAYQQQQSAVSTPSAQSSSSGLKKQPSFNVLQQQAQQQQQIQDQQHALKRGATLPSNHRDNQQVQQPYPGMPAQGAQQPLHHGVHQSASSSGLKKQSSNHQLKRGPGPPANPYGQPSQQPAPQVQQAMYQSKPAPMQPQQPSGVQRHKTMPKATTPQPQMPPQQQQQQPAGNNGAGAVPRPRPRQQHQPTTDEVVDRLKQICNPNDPMMLYRNFVKIGQGASGGVYTAQPVGSPNIVAIKQMNLEKQPKKDLIINEILVMRESKHKNIVNFIDSFLHRGDLWVVMEYMEGGSLTDVVTNNLMTEGQIATVCRETLEGLEHLHAKGVIHRDIKSDNVLLSMNGDIKLTDFGFCAQLTESMAKRTTMVGTPYWMSPEVVMRKEYGPKVDVWSLGIMAIEMVEGEPPYLNENPLRALYLIATTGTPKIQNPETLSPIFRDFLGQALEVKAEKRPDATELLRHPFLQKAEPLRSLAPLIRAARESIRTAPH</sequence>
<dbReference type="InterPro" id="IPR000095">
    <property type="entry name" value="CRIB_dom"/>
</dbReference>
<protein>
    <recommendedName>
        <fullName evidence="3">non-specific serine/threonine protein kinase</fullName>
        <ecNumber evidence="3">2.7.11.1</ecNumber>
    </recommendedName>
</protein>
<evidence type="ECO:0000256" key="6">
    <source>
        <dbReference type="ARBA" id="ARBA00022679"/>
    </source>
</evidence>
<comment type="catalytic activity">
    <reaction evidence="11">
        <text>L-seryl-[protein] + ATP = O-phospho-L-seryl-[protein] + ADP + H(+)</text>
        <dbReference type="Rhea" id="RHEA:17989"/>
        <dbReference type="Rhea" id="RHEA-COMP:9863"/>
        <dbReference type="Rhea" id="RHEA-COMP:11604"/>
        <dbReference type="ChEBI" id="CHEBI:15378"/>
        <dbReference type="ChEBI" id="CHEBI:29999"/>
        <dbReference type="ChEBI" id="CHEBI:30616"/>
        <dbReference type="ChEBI" id="CHEBI:83421"/>
        <dbReference type="ChEBI" id="CHEBI:456216"/>
        <dbReference type="EC" id="2.7.11.1"/>
    </reaction>
</comment>
<dbReference type="GO" id="GO:0005524">
    <property type="term" value="F:ATP binding"/>
    <property type="evidence" value="ECO:0007669"/>
    <property type="project" value="UniProtKB-UniRule"/>
</dbReference>
<dbReference type="Gene3D" id="3.30.200.20">
    <property type="entry name" value="Phosphorylase Kinase, domain 1"/>
    <property type="match status" value="1"/>
</dbReference>
<feature type="compositionally biased region" description="Basic and acidic residues" evidence="13">
    <location>
        <begin position="409"/>
        <end position="418"/>
    </location>
</feature>
<dbReference type="Gene3D" id="1.10.510.10">
    <property type="entry name" value="Transferase(Phosphotransferase) domain 1"/>
    <property type="match status" value="1"/>
</dbReference>
<dbReference type="PROSITE" id="PS00107">
    <property type="entry name" value="PROTEIN_KINASE_ATP"/>
    <property type="match status" value="1"/>
</dbReference>
<comment type="subcellular location">
    <subcellularLocation>
        <location evidence="1">Cytoplasm</location>
    </subcellularLocation>
</comment>